<protein>
    <submittedName>
        <fullName evidence="1">Uncharacterized protein</fullName>
    </submittedName>
</protein>
<proteinExistence type="predicted"/>
<organism evidence="1 2">
    <name type="scientific">Aspergillus sergii</name>
    <dbReference type="NCBI Taxonomy" id="1034303"/>
    <lineage>
        <taxon>Eukaryota</taxon>
        <taxon>Fungi</taxon>
        <taxon>Dikarya</taxon>
        <taxon>Ascomycota</taxon>
        <taxon>Pezizomycotina</taxon>
        <taxon>Eurotiomycetes</taxon>
        <taxon>Eurotiomycetidae</taxon>
        <taxon>Eurotiales</taxon>
        <taxon>Aspergillaceae</taxon>
        <taxon>Aspergillus</taxon>
        <taxon>Aspergillus subgen. Circumdati</taxon>
    </lineage>
</organism>
<dbReference type="PANTHER" id="PTHR41677:SF1">
    <property type="entry name" value="FE2OG DIOXYGENASE DOMAIN-CONTAINING PROTEIN"/>
    <property type="match status" value="1"/>
</dbReference>
<reference evidence="2" key="1">
    <citation type="submission" date="2019-04" db="EMBL/GenBank/DDBJ databases">
        <title>Friends and foes A comparative genomics studyof 23 Aspergillus species from section Flavi.</title>
        <authorList>
            <consortium name="DOE Joint Genome Institute"/>
            <person name="Kjaerbolling I."/>
            <person name="Vesth T."/>
            <person name="Frisvad J.C."/>
            <person name="Nybo J.L."/>
            <person name="Theobald S."/>
            <person name="Kildgaard S."/>
            <person name="Isbrandt T."/>
            <person name="Kuo A."/>
            <person name="Sato A."/>
            <person name="Lyhne E.K."/>
            <person name="Kogle M.E."/>
            <person name="Wiebenga A."/>
            <person name="Kun R.S."/>
            <person name="Lubbers R.J."/>
            <person name="Makela M.R."/>
            <person name="Barry K."/>
            <person name="Chovatia M."/>
            <person name="Clum A."/>
            <person name="Daum C."/>
            <person name="Haridas S."/>
            <person name="He G."/>
            <person name="LaButti K."/>
            <person name="Lipzen A."/>
            <person name="Mondo S."/>
            <person name="Riley R."/>
            <person name="Salamov A."/>
            <person name="Simmons B.A."/>
            <person name="Magnuson J.K."/>
            <person name="Henrissat B."/>
            <person name="Mortensen U.H."/>
            <person name="Larsen T.O."/>
            <person name="Devries R.P."/>
            <person name="Grigoriev I.V."/>
            <person name="Machida M."/>
            <person name="Baker S.E."/>
            <person name="Andersen M.R."/>
        </authorList>
    </citation>
    <scope>NUCLEOTIDE SEQUENCE [LARGE SCALE GENOMIC DNA]</scope>
    <source>
        <strain evidence="2">CBS 130017</strain>
    </source>
</reference>
<gene>
    <name evidence="1" type="ORF">BDV39DRAFT_206171</name>
</gene>
<keyword evidence="2" id="KW-1185">Reference proteome</keyword>
<evidence type="ECO:0000313" key="2">
    <source>
        <dbReference type="Proteomes" id="UP000325945"/>
    </source>
</evidence>
<dbReference type="Proteomes" id="UP000325945">
    <property type="component" value="Unassembled WGS sequence"/>
</dbReference>
<dbReference type="PANTHER" id="PTHR41677">
    <property type="entry name" value="YALI0B19030P"/>
    <property type="match status" value="1"/>
</dbReference>
<name>A0A5N6WZA6_9EURO</name>
<dbReference type="EMBL" id="ML741801">
    <property type="protein sequence ID" value="KAE8326277.1"/>
    <property type="molecule type" value="Genomic_DNA"/>
</dbReference>
<dbReference type="AlphaFoldDB" id="A0A5N6WZA6"/>
<sequence>MRAEIFSDEALKGCQYTSTFIKNMVRGMGPALALFIYDAWNHPEVVAKISEVAGVDLIPSIDFEIGNVNISFGDGTTTT</sequence>
<accession>A0A5N6WZA6</accession>
<evidence type="ECO:0000313" key="1">
    <source>
        <dbReference type="EMBL" id="KAE8326277.1"/>
    </source>
</evidence>